<evidence type="ECO:0000256" key="5">
    <source>
        <dbReference type="SAM" id="MobiDB-lite"/>
    </source>
</evidence>
<dbReference type="InterPro" id="IPR000719">
    <property type="entry name" value="Prot_kinase_dom"/>
</dbReference>
<keyword evidence="3" id="KW-0418">Kinase</keyword>
<accession>A0A9P7FMA9</accession>
<feature type="region of interest" description="Disordered" evidence="5">
    <location>
        <begin position="267"/>
        <end position="304"/>
    </location>
</feature>
<dbReference type="SUPFAM" id="SSF56112">
    <property type="entry name" value="Protein kinase-like (PK-like)"/>
    <property type="match status" value="1"/>
</dbReference>
<feature type="compositionally biased region" description="Basic residues" evidence="5">
    <location>
        <begin position="284"/>
        <end position="296"/>
    </location>
</feature>
<dbReference type="GO" id="GO:0005524">
    <property type="term" value="F:ATP binding"/>
    <property type="evidence" value="ECO:0007669"/>
    <property type="project" value="UniProtKB-KW"/>
</dbReference>
<evidence type="ECO:0000256" key="3">
    <source>
        <dbReference type="ARBA" id="ARBA00022777"/>
    </source>
</evidence>
<keyword evidence="1" id="KW-0808">Transferase</keyword>
<gene>
    <name evidence="7" type="ORF">H0H81_001837</name>
</gene>
<dbReference type="OrthoDB" id="5966500at2759"/>
<keyword evidence="2" id="KW-0547">Nucleotide-binding</keyword>
<dbReference type="InterPro" id="IPR011009">
    <property type="entry name" value="Kinase-like_dom_sf"/>
</dbReference>
<dbReference type="PANTHER" id="PTHR44329:SF288">
    <property type="entry name" value="MITOGEN-ACTIVATED PROTEIN KINASE KINASE KINASE 20"/>
    <property type="match status" value="1"/>
</dbReference>
<dbReference type="PANTHER" id="PTHR44329">
    <property type="entry name" value="SERINE/THREONINE-PROTEIN KINASE TNNI3K-RELATED"/>
    <property type="match status" value="1"/>
</dbReference>
<dbReference type="PROSITE" id="PS50011">
    <property type="entry name" value="PROTEIN_KINASE_DOM"/>
    <property type="match status" value="1"/>
</dbReference>
<evidence type="ECO:0000259" key="6">
    <source>
        <dbReference type="PROSITE" id="PS50011"/>
    </source>
</evidence>
<reference evidence="7" key="2">
    <citation type="submission" date="2021-10" db="EMBL/GenBank/DDBJ databases">
        <title>Phylogenomics reveals ancestral predisposition of the termite-cultivated fungus Termitomyces towards a domesticated lifestyle.</title>
        <authorList>
            <person name="Auxier B."/>
            <person name="Grum-Grzhimaylo A."/>
            <person name="Cardenas M.E."/>
            <person name="Lodge J.D."/>
            <person name="Laessoe T."/>
            <person name="Pedersen O."/>
            <person name="Smith M.E."/>
            <person name="Kuyper T.W."/>
            <person name="Franco-Molano E.A."/>
            <person name="Baroni T.J."/>
            <person name="Aanen D.K."/>
        </authorList>
    </citation>
    <scope>NUCLEOTIDE SEQUENCE</scope>
    <source>
        <strain evidence="7">D49</strain>
    </source>
</reference>
<keyword evidence="4" id="KW-0067">ATP-binding</keyword>
<evidence type="ECO:0000313" key="7">
    <source>
        <dbReference type="EMBL" id="KAG5634472.1"/>
    </source>
</evidence>
<feature type="compositionally biased region" description="Basic and acidic residues" evidence="5">
    <location>
        <begin position="612"/>
        <end position="633"/>
    </location>
</feature>
<dbReference type="EMBL" id="JABCKI010006396">
    <property type="protein sequence ID" value="KAG5634472.1"/>
    <property type="molecule type" value="Genomic_DNA"/>
</dbReference>
<comment type="caution">
    <text evidence="7">The sequence shown here is derived from an EMBL/GenBank/DDBJ whole genome shotgun (WGS) entry which is preliminary data.</text>
</comment>
<evidence type="ECO:0000256" key="2">
    <source>
        <dbReference type="ARBA" id="ARBA00022741"/>
    </source>
</evidence>
<feature type="compositionally biased region" description="Polar residues" evidence="5">
    <location>
        <begin position="267"/>
        <end position="283"/>
    </location>
</feature>
<keyword evidence="8" id="KW-1185">Reference proteome</keyword>
<dbReference type="GO" id="GO:0004674">
    <property type="term" value="F:protein serine/threonine kinase activity"/>
    <property type="evidence" value="ECO:0007669"/>
    <property type="project" value="TreeGrafter"/>
</dbReference>
<organism evidence="7 8">
    <name type="scientific">Sphagnurus paluster</name>
    <dbReference type="NCBI Taxonomy" id="117069"/>
    <lineage>
        <taxon>Eukaryota</taxon>
        <taxon>Fungi</taxon>
        <taxon>Dikarya</taxon>
        <taxon>Basidiomycota</taxon>
        <taxon>Agaricomycotina</taxon>
        <taxon>Agaricomycetes</taxon>
        <taxon>Agaricomycetidae</taxon>
        <taxon>Agaricales</taxon>
        <taxon>Tricholomatineae</taxon>
        <taxon>Lyophyllaceae</taxon>
        <taxon>Sphagnurus</taxon>
    </lineage>
</organism>
<dbReference type="Gene3D" id="1.10.510.10">
    <property type="entry name" value="Transferase(Phosphotransferase) domain 1"/>
    <property type="match status" value="1"/>
</dbReference>
<reference evidence="7" key="1">
    <citation type="submission" date="2021-02" db="EMBL/GenBank/DDBJ databases">
        <authorList>
            <person name="Nieuwenhuis M."/>
            <person name="Van De Peppel L.J.J."/>
        </authorList>
    </citation>
    <scope>NUCLEOTIDE SEQUENCE</scope>
    <source>
        <strain evidence="7">D49</strain>
    </source>
</reference>
<proteinExistence type="predicted"/>
<feature type="region of interest" description="Disordered" evidence="5">
    <location>
        <begin position="612"/>
        <end position="638"/>
    </location>
</feature>
<evidence type="ECO:0000313" key="8">
    <source>
        <dbReference type="Proteomes" id="UP000717328"/>
    </source>
</evidence>
<evidence type="ECO:0000256" key="1">
    <source>
        <dbReference type="ARBA" id="ARBA00022679"/>
    </source>
</evidence>
<dbReference type="AlphaFoldDB" id="A0A9P7FMA9"/>
<protein>
    <recommendedName>
        <fullName evidence="6">Protein kinase domain-containing protein</fullName>
    </recommendedName>
</protein>
<dbReference type="Proteomes" id="UP000717328">
    <property type="component" value="Unassembled WGS sequence"/>
</dbReference>
<name>A0A9P7FMA9_9AGAR</name>
<feature type="domain" description="Protein kinase" evidence="6">
    <location>
        <begin position="315"/>
        <end position="612"/>
    </location>
</feature>
<dbReference type="Pfam" id="PF00069">
    <property type="entry name" value="Pkinase"/>
    <property type="match status" value="1"/>
</dbReference>
<dbReference type="InterPro" id="IPR051681">
    <property type="entry name" value="Ser/Thr_Kinases-Pseudokinases"/>
</dbReference>
<sequence length="657" mass="73592">MAVTVPTSRSFRISPEDTIVFVLGEKGSGKSNFIEHAMGDAYGANHIDIVRHGFHTESVEDIESQFIAYYASSDSGKSDRKILQSLVEWTKKQLPADTSVNLVILYLLELDQVFPIENDHFISPAKLCSCGLSQNTAIITTKVQKIAEGSGKAQEKRLSDLYASKVQGIKTFKNTHDSAWNILNGLSLHKINIGDVATKLNNALPIQQPTQDEADDNVPEEAETSTNSNVFDRIRRYIALRKLVLLILGQRKGNVIGVAVKPQITQVSKPKLKNTPNEKGTATQRKRMNSRPGKKPSKSDAVATDTTIKLQEIRARIDKAFGTDEYKRLLLTRGSEAQTILDTFQLILGSGHNGANTGVTSGSKTVLATRLLSARTDHYPHQFVLGRKVRRLDSKKAVAVDQYSDDYEGLLRKHRVYLKTVRGFVSSPAYEYILQSTDIAEGLKYLHESGIVHGSVKASNIVFDNSERAYLTDYGISQVEDPEIVSWLEQSATAVNSALYMMRWDAPELLSPGANQEADQASRNTKATDVYGWACVCYQMFTNRVPFYEYPDHAVYINILKGSQPTRTENVKVESAKRGLTEHIWKLMQECWNRNPDNRPSSAQVVDRLMKVQQEDQRAQREWTDTLPNKEKSDDSDDFHIPLTIEELNKIITRSPA</sequence>
<evidence type="ECO:0000256" key="4">
    <source>
        <dbReference type="ARBA" id="ARBA00022840"/>
    </source>
</evidence>